<dbReference type="AlphaFoldDB" id="A0A0F9AJM2"/>
<comment type="caution">
    <text evidence="1">The sequence shown here is derived from an EMBL/GenBank/DDBJ whole genome shotgun (WGS) entry which is preliminary data.</text>
</comment>
<evidence type="ECO:0000313" key="1">
    <source>
        <dbReference type="EMBL" id="KKK98495.1"/>
    </source>
</evidence>
<reference evidence="1" key="1">
    <citation type="journal article" date="2015" name="Nature">
        <title>Complex archaea that bridge the gap between prokaryotes and eukaryotes.</title>
        <authorList>
            <person name="Spang A."/>
            <person name="Saw J.H."/>
            <person name="Jorgensen S.L."/>
            <person name="Zaremba-Niedzwiedzka K."/>
            <person name="Martijn J."/>
            <person name="Lind A.E."/>
            <person name="van Eijk R."/>
            <person name="Schleper C."/>
            <person name="Guy L."/>
            <person name="Ettema T.J."/>
        </authorList>
    </citation>
    <scope>NUCLEOTIDE SEQUENCE</scope>
</reference>
<accession>A0A0F9AJM2</accession>
<dbReference type="EMBL" id="LAZR01045592">
    <property type="protein sequence ID" value="KKK98495.1"/>
    <property type="molecule type" value="Genomic_DNA"/>
</dbReference>
<organism evidence="1">
    <name type="scientific">marine sediment metagenome</name>
    <dbReference type="NCBI Taxonomy" id="412755"/>
    <lineage>
        <taxon>unclassified sequences</taxon>
        <taxon>metagenomes</taxon>
        <taxon>ecological metagenomes</taxon>
    </lineage>
</organism>
<proteinExistence type="predicted"/>
<sequence length="34" mass="3818">MTYHLFTHIALIHTARNLDRALNQVETGKIVVAA</sequence>
<name>A0A0F9AJM2_9ZZZZ</name>
<protein>
    <submittedName>
        <fullName evidence="1">Uncharacterized protein</fullName>
    </submittedName>
</protein>
<gene>
    <name evidence="1" type="ORF">LCGC14_2642170</name>
</gene>